<sequence length="81" mass="8698">MSAEARTRDQVRNEAEAAISGAVNAFKIVKVLAAESNGSNSVDDCALEWLAEKGLEEARAAFDLLEELDNLTRPARARPPG</sequence>
<proteinExistence type="predicted"/>
<gene>
    <name evidence="1" type="ORF">F1189_30775</name>
</gene>
<dbReference type="AlphaFoldDB" id="A0A5M6IKJ6"/>
<name>A0A5M6IKJ6_9PROT</name>
<comment type="caution">
    <text evidence="1">The sequence shown here is derived from an EMBL/GenBank/DDBJ whole genome shotgun (WGS) entry which is preliminary data.</text>
</comment>
<protein>
    <submittedName>
        <fullName evidence="1">Uncharacterized protein</fullName>
    </submittedName>
</protein>
<organism evidence="1 2">
    <name type="scientific">Rhodovastum atsumiense</name>
    <dbReference type="NCBI Taxonomy" id="504468"/>
    <lineage>
        <taxon>Bacteria</taxon>
        <taxon>Pseudomonadati</taxon>
        <taxon>Pseudomonadota</taxon>
        <taxon>Alphaproteobacteria</taxon>
        <taxon>Acetobacterales</taxon>
        <taxon>Acetobacteraceae</taxon>
        <taxon>Rhodovastum</taxon>
    </lineage>
</organism>
<evidence type="ECO:0000313" key="1">
    <source>
        <dbReference type="EMBL" id="KAA5608078.1"/>
    </source>
</evidence>
<evidence type="ECO:0000313" key="2">
    <source>
        <dbReference type="Proteomes" id="UP000325255"/>
    </source>
</evidence>
<keyword evidence="2" id="KW-1185">Reference proteome</keyword>
<dbReference type="RefSeq" id="WP_150045693.1">
    <property type="nucleotide sequence ID" value="NZ_OW485609.1"/>
</dbReference>
<reference evidence="1 2" key="1">
    <citation type="submission" date="2019-09" db="EMBL/GenBank/DDBJ databases">
        <title>Genome sequence of Rhodovastum atsumiense, a diverse member of the Acetobacteraceae family of non-sulfur purple photosynthetic bacteria.</title>
        <authorList>
            <person name="Meyer T."/>
            <person name="Kyndt J."/>
        </authorList>
    </citation>
    <scope>NUCLEOTIDE SEQUENCE [LARGE SCALE GENOMIC DNA]</scope>
    <source>
        <strain evidence="1 2">DSM 21279</strain>
    </source>
</reference>
<dbReference type="EMBL" id="VWPK01000108">
    <property type="protein sequence ID" value="KAA5608078.1"/>
    <property type="molecule type" value="Genomic_DNA"/>
</dbReference>
<dbReference type="Proteomes" id="UP000325255">
    <property type="component" value="Unassembled WGS sequence"/>
</dbReference>
<accession>A0A5M6IKJ6</accession>